<proteinExistence type="predicted"/>
<name>A0A135YQ45_9FIRM</name>
<comment type="caution">
    <text evidence="1">The sequence shown here is derived from an EMBL/GenBank/DDBJ whole genome shotgun (WGS) entry which is preliminary data.</text>
</comment>
<evidence type="ECO:0000313" key="2">
    <source>
        <dbReference type="Proteomes" id="UP000070326"/>
    </source>
</evidence>
<organism evidence="1 2">
    <name type="scientific">Peptostreptococcus anaerobius</name>
    <dbReference type="NCBI Taxonomy" id="1261"/>
    <lineage>
        <taxon>Bacteria</taxon>
        <taxon>Bacillati</taxon>
        <taxon>Bacillota</taxon>
        <taxon>Clostridia</taxon>
        <taxon>Peptostreptococcales</taxon>
        <taxon>Peptostreptococcaceae</taxon>
        <taxon>Peptostreptococcus</taxon>
    </lineage>
</organism>
<dbReference type="Proteomes" id="UP000070326">
    <property type="component" value="Unassembled WGS sequence"/>
</dbReference>
<reference evidence="1 2" key="1">
    <citation type="submission" date="2016-02" db="EMBL/GenBank/DDBJ databases">
        <authorList>
            <person name="Wen L."/>
            <person name="He K."/>
            <person name="Yang H."/>
        </authorList>
    </citation>
    <scope>NUCLEOTIDE SEQUENCE [LARGE SCALE GENOMIC DNA]</scope>
    <source>
        <strain evidence="1 2">MJR8628A</strain>
    </source>
</reference>
<dbReference type="RefSeq" id="WP_155643179.1">
    <property type="nucleotide sequence ID" value="NZ_KQ961832.1"/>
</dbReference>
<dbReference type="AlphaFoldDB" id="A0A135YQ45"/>
<sequence length="47" mass="5314">MDFKFDKSVDYYVGIDLSLAQFQGACSQVSELDSNIHDEIVKSIEVE</sequence>
<dbReference type="PATRIC" id="fig|1261.5.peg.1358"/>
<dbReference type="STRING" id="1261.HMPREF3195_01355"/>
<dbReference type="EMBL" id="LSQZ01000069">
    <property type="protein sequence ID" value="KXI11528.1"/>
    <property type="molecule type" value="Genomic_DNA"/>
</dbReference>
<accession>A0A135YQ45</accession>
<gene>
    <name evidence="1" type="ORF">HMPREF3195_01355</name>
</gene>
<protein>
    <submittedName>
        <fullName evidence="1">Uncharacterized protein</fullName>
    </submittedName>
</protein>
<evidence type="ECO:0000313" key="1">
    <source>
        <dbReference type="EMBL" id="KXI11528.1"/>
    </source>
</evidence>